<name>A0ABU4JR23_9CLOT</name>
<evidence type="ECO:0000313" key="16">
    <source>
        <dbReference type="EMBL" id="MDW8800593.1"/>
    </source>
</evidence>
<comment type="catalytic activity">
    <reaction evidence="11 12">
        <text>2 pyruvate + H(+) = (2S)-2-acetolactate + CO2</text>
        <dbReference type="Rhea" id="RHEA:25249"/>
        <dbReference type="ChEBI" id="CHEBI:15361"/>
        <dbReference type="ChEBI" id="CHEBI:15378"/>
        <dbReference type="ChEBI" id="CHEBI:16526"/>
        <dbReference type="ChEBI" id="CHEBI:58476"/>
        <dbReference type="EC" id="2.2.1.6"/>
    </reaction>
</comment>
<comment type="pathway">
    <text evidence="2 12">Amino-acid biosynthesis; L-valine biosynthesis; L-valine from pyruvate: step 1/4.</text>
</comment>
<dbReference type="InterPro" id="IPR045229">
    <property type="entry name" value="TPP_enz"/>
</dbReference>
<dbReference type="InterPro" id="IPR039368">
    <property type="entry name" value="AHAS_TPP"/>
</dbReference>
<gene>
    <name evidence="16" type="primary">ilvB</name>
    <name evidence="16" type="ORF">P8V03_05420</name>
</gene>
<dbReference type="CDD" id="cd02015">
    <property type="entry name" value="TPP_AHAS"/>
    <property type="match status" value="1"/>
</dbReference>
<dbReference type="Pfam" id="PF00205">
    <property type="entry name" value="TPP_enzyme_M"/>
    <property type="match status" value="1"/>
</dbReference>
<dbReference type="CDD" id="cd07035">
    <property type="entry name" value="TPP_PYR_POX_like"/>
    <property type="match status" value="1"/>
</dbReference>
<keyword evidence="5 12" id="KW-0028">Amino-acid biosynthesis</keyword>
<evidence type="ECO:0000256" key="5">
    <source>
        <dbReference type="ARBA" id="ARBA00022605"/>
    </source>
</evidence>
<dbReference type="InterPro" id="IPR012000">
    <property type="entry name" value="Thiamin_PyroP_enz_cen_dom"/>
</dbReference>
<evidence type="ECO:0000256" key="7">
    <source>
        <dbReference type="ARBA" id="ARBA00022723"/>
    </source>
</evidence>
<evidence type="ECO:0000256" key="6">
    <source>
        <dbReference type="ARBA" id="ARBA00022679"/>
    </source>
</evidence>
<evidence type="ECO:0000256" key="9">
    <source>
        <dbReference type="ARBA" id="ARBA00023052"/>
    </source>
</evidence>
<dbReference type="Gene3D" id="3.40.50.970">
    <property type="match status" value="2"/>
</dbReference>
<evidence type="ECO:0000256" key="1">
    <source>
        <dbReference type="ARBA" id="ARBA00004974"/>
    </source>
</evidence>
<dbReference type="GO" id="GO:0003984">
    <property type="term" value="F:acetolactate synthase activity"/>
    <property type="evidence" value="ECO:0007669"/>
    <property type="project" value="UniProtKB-EC"/>
</dbReference>
<keyword evidence="6 12" id="KW-0808">Transferase</keyword>
<comment type="pathway">
    <text evidence="1 12">Amino-acid biosynthesis; L-isoleucine biosynthesis; L-isoleucine from 2-oxobutanoate: step 1/4.</text>
</comment>
<dbReference type="InterPro" id="IPR011766">
    <property type="entry name" value="TPP_enzyme_TPP-bd"/>
</dbReference>
<evidence type="ECO:0000256" key="3">
    <source>
        <dbReference type="ARBA" id="ARBA00007812"/>
    </source>
</evidence>
<keyword evidence="17" id="KW-1185">Reference proteome</keyword>
<evidence type="ECO:0000256" key="11">
    <source>
        <dbReference type="ARBA" id="ARBA00048670"/>
    </source>
</evidence>
<dbReference type="SUPFAM" id="SSF52467">
    <property type="entry name" value="DHS-like NAD/FAD-binding domain"/>
    <property type="match status" value="1"/>
</dbReference>
<dbReference type="PANTHER" id="PTHR18968">
    <property type="entry name" value="THIAMINE PYROPHOSPHATE ENZYMES"/>
    <property type="match status" value="1"/>
</dbReference>
<dbReference type="RefSeq" id="WP_318797091.1">
    <property type="nucleotide sequence ID" value="NZ_JARUJP010000004.1"/>
</dbReference>
<evidence type="ECO:0000313" key="17">
    <source>
        <dbReference type="Proteomes" id="UP001281656"/>
    </source>
</evidence>
<accession>A0ABU4JR23</accession>
<feature type="domain" description="Thiamine pyrophosphate enzyme central" evidence="13">
    <location>
        <begin position="197"/>
        <end position="329"/>
    </location>
</feature>
<proteinExistence type="inferred from homology"/>
<dbReference type="InterPro" id="IPR012846">
    <property type="entry name" value="Acetolactate_synth_lsu"/>
</dbReference>
<evidence type="ECO:0000256" key="4">
    <source>
        <dbReference type="ARBA" id="ARBA00013145"/>
    </source>
</evidence>
<evidence type="ECO:0000259" key="13">
    <source>
        <dbReference type="Pfam" id="PF00205"/>
    </source>
</evidence>
<organism evidence="16 17">
    <name type="scientific">Clostridium tanneri</name>
    <dbReference type="NCBI Taxonomy" id="3037988"/>
    <lineage>
        <taxon>Bacteria</taxon>
        <taxon>Bacillati</taxon>
        <taxon>Bacillota</taxon>
        <taxon>Clostridia</taxon>
        <taxon>Eubacteriales</taxon>
        <taxon>Clostridiaceae</taxon>
        <taxon>Clostridium</taxon>
    </lineage>
</organism>
<sequence>MKLRGAQVLLQCLKEQGIDTIFGYPGGAVLPIYDALYGMKEITHILTAHEQGATHAADGYARSTGKVGVVIATSGPGATNTVTGIATACRDSVPLIVITGQVSQKLLKKDSFQEVDFVSITKSITKKNYIVTDPKSLAAVVREAFMIAKSGRPGPVVIDIPKDVQEAFIDYEAGQGDKTLLSESKKYVTFDEVSLGRAIDIINDSRKPVIYAGGGVVISESHKELREFAEKINSPVTCSLMGIGAFPGNHESYMGMVGMHGTRCSNYAVNNCDLLIAVGARFSDRVISKVEAFAPNARLIHIDIDPREFGKNIDTAVSLAGDAKKILSLLIERVEKKDNDLWTEQIQNWKGYKTSERKDIYSLRPENIIEKLQELAGNNCIITTEVGQNQIWTAQYFKFLKPRTFITSGGLGTMGFGLGAAIGASIGNPDKKVINIAGDGSFKMNSTELATVARYRIPIIQLVLNNHVLGMVHQWQDLFYQGRFSHTKLGEDVDFIKLGAAYGIKTMKITEDKQIDTILREALSLKEPVIIECIISSDNKVFPIVPPGAAITECIG</sequence>
<dbReference type="InterPro" id="IPR029061">
    <property type="entry name" value="THDP-binding"/>
</dbReference>
<dbReference type="Pfam" id="PF02776">
    <property type="entry name" value="TPP_enzyme_N"/>
    <property type="match status" value="1"/>
</dbReference>
<dbReference type="InterPro" id="IPR000399">
    <property type="entry name" value="TPP-bd_CS"/>
</dbReference>
<feature type="domain" description="Thiamine pyrophosphate enzyme N-terminal TPP-binding" evidence="15">
    <location>
        <begin position="4"/>
        <end position="119"/>
    </location>
</feature>
<dbReference type="Proteomes" id="UP001281656">
    <property type="component" value="Unassembled WGS sequence"/>
</dbReference>
<dbReference type="Pfam" id="PF02775">
    <property type="entry name" value="TPP_enzyme_C"/>
    <property type="match status" value="1"/>
</dbReference>
<comment type="similarity">
    <text evidence="3 12">Belongs to the TPP enzyme family.</text>
</comment>
<keyword evidence="10 12" id="KW-0100">Branched-chain amino acid biosynthesis</keyword>
<protein>
    <recommendedName>
        <fullName evidence="4 12">Acetolactate synthase</fullName>
        <ecNumber evidence="4 12">2.2.1.6</ecNumber>
    </recommendedName>
</protein>
<dbReference type="EC" id="2.2.1.6" evidence="4 12"/>
<evidence type="ECO:0000256" key="10">
    <source>
        <dbReference type="ARBA" id="ARBA00023304"/>
    </source>
</evidence>
<evidence type="ECO:0000259" key="15">
    <source>
        <dbReference type="Pfam" id="PF02776"/>
    </source>
</evidence>
<feature type="domain" description="Thiamine pyrophosphate enzyme TPP-binding" evidence="14">
    <location>
        <begin position="386"/>
        <end position="533"/>
    </location>
</feature>
<comment type="cofactor">
    <cofactor evidence="12">
        <name>Mg(2+)</name>
        <dbReference type="ChEBI" id="CHEBI:18420"/>
    </cofactor>
    <text evidence="12">Binds 1 Mg(2+) ion per subunit.</text>
</comment>
<dbReference type="InterPro" id="IPR012001">
    <property type="entry name" value="Thiamin_PyroP_enz_TPP-bd_dom"/>
</dbReference>
<dbReference type="PANTHER" id="PTHR18968:SF13">
    <property type="entry name" value="ACETOLACTATE SYNTHASE CATALYTIC SUBUNIT, MITOCHONDRIAL"/>
    <property type="match status" value="1"/>
</dbReference>
<comment type="cofactor">
    <cofactor evidence="12">
        <name>thiamine diphosphate</name>
        <dbReference type="ChEBI" id="CHEBI:58937"/>
    </cofactor>
    <text evidence="12">Binds 1 thiamine pyrophosphate per subunit.</text>
</comment>
<dbReference type="NCBIfam" id="TIGR00118">
    <property type="entry name" value="acolac_lg"/>
    <property type="match status" value="1"/>
</dbReference>
<evidence type="ECO:0000259" key="14">
    <source>
        <dbReference type="Pfam" id="PF02775"/>
    </source>
</evidence>
<comment type="caution">
    <text evidence="16">The sequence shown here is derived from an EMBL/GenBank/DDBJ whole genome shotgun (WGS) entry which is preliminary data.</text>
</comment>
<dbReference type="EMBL" id="JARUJP010000004">
    <property type="protein sequence ID" value="MDW8800593.1"/>
    <property type="molecule type" value="Genomic_DNA"/>
</dbReference>
<dbReference type="PROSITE" id="PS00187">
    <property type="entry name" value="TPP_ENZYMES"/>
    <property type="match status" value="1"/>
</dbReference>
<evidence type="ECO:0000256" key="12">
    <source>
        <dbReference type="RuleBase" id="RU003591"/>
    </source>
</evidence>
<dbReference type="InterPro" id="IPR029035">
    <property type="entry name" value="DHS-like_NAD/FAD-binding_dom"/>
</dbReference>
<evidence type="ECO:0000256" key="2">
    <source>
        <dbReference type="ARBA" id="ARBA00005025"/>
    </source>
</evidence>
<keyword evidence="8 12" id="KW-0460">Magnesium</keyword>
<evidence type="ECO:0000256" key="8">
    <source>
        <dbReference type="ARBA" id="ARBA00022842"/>
    </source>
</evidence>
<dbReference type="Gene3D" id="3.40.50.1220">
    <property type="entry name" value="TPP-binding domain"/>
    <property type="match status" value="1"/>
</dbReference>
<reference evidence="16 17" key="1">
    <citation type="submission" date="2023-04" db="EMBL/GenBank/DDBJ databases">
        <title>Clostridium tannerae sp. nov., isolated from the fecal material of an alpaca.</title>
        <authorList>
            <person name="Miller S."/>
            <person name="Hendry M."/>
            <person name="King J."/>
            <person name="Sankaranarayanan K."/>
            <person name="Lawson P.A."/>
        </authorList>
    </citation>
    <scope>NUCLEOTIDE SEQUENCE [LARGE SCALE GENOMIC DNA]</scope>
    <source>
        <strain evidence="16 17">A1-XYC3</strain>
    </source>
</reference>
<dbReference type="SUPFAM" id="SSF52518">
    <property type="entry name" value="Thiamin diphosphate-binding fold (THDP-binding)"/>
    <property type="match status" value="2"/>
</dbReference>
<keyword evidence="9 12" id="KW-0786">Thiamine pyrophosphate</keyword>
<keyword evidence="7 12" id="KW-0479">Metal-binding</keyword>